<organism evidence="1 2">
    <name type="scientific">Lacrimispora saccharolytica (strain ATCC 35040 / DSM 2544 / NRCC 2533 / WM1)</name>
    <name type="common">Clostridium saccharolyticum</name>
    <dbReference type="NCBI Taxonomy" id="610130"/>
    <lineage>
        <taxon>Bacteria</taxon>
        <taxon>Bacillati</taxon>
        <taxon>Bacillota</taxon>
        <taxon>Clostridia</taxon>
        <taxon>Lachnospirales</taxon>
        <taxon>Lachnospiraceae</taxon>
        <taxon>Lacrimispora</taxon>
    </lineage>
</organism>
<dbReference type="PaxDb" id="610130-Closa_0761"/>
<sequence length="34" mass="4099">MGEFYGKRIRISIITIDQVPAYWLAKTQKWLEEN</sequence>
<evidence type="ECO:0000313" key="2">
    <source>
        <dbReference type="Proteomes" id="UP000001662"/>
    </source>
</evidence>
<name>D9R5I0_LACSW</name>
<dbReference type="EMBL" id="CP002109">
    <property type="protein sequence ID" value="ADL03386.1"/>
    <property type="molecule type" value="Genomic_DNA"/>
</dbReference>
<dbReference type="HOGENOM" id="CLU_3287162_0_0_9"/>
<dbReference type="AlphaFoldDB" id="D9R5I0"/>
<dbReference type="Proteomes" id="UP000001662">
    <property type="component" value="Chromosome"/>
</dbReference>
<keyword evidence="2" id="KW-1185">Reference proteome</keyword>
<proteinExistence type="predicted"/>
<dbReference type="KEGG" id="csh:Closa_0761"/>
<protein>
    <submittedName>
        <fullName evidence="1">Uncharacterized protein</fullName>
    </submittedName>
</protein>
<accession>D9R5I0</accession>
<gene>
    <name evidence="1" type="ordered locus">Closa_0761</name>
</gene>
<evidence type="ECO:0000313" key="1">
    <source>
        <dbReference type="EMBL" id="ADL03386.1"/>
    </source>
</evidence>
<reference evidence="1" key="1">
    <citation type="submission" date="2010-07" db="EMBL/GenBank/DDBJ databases">
        <title>Complete sequence of Clostridium saccharolyticum WM1.</title>
        <authorList>
            <consortium name="US DOE Joint Genome Institute"/>
            <person name="Lucas S."/>
            <person name="Copeland A."/>
            <person name="Lapidus A."/>
            <person name="Cheng J.-F."/>
            <person name="Bruce D."/>
            <person name="Goodwin L."/>
            <person name="Pitluck S."/>
            <person name="Chertkov O."/>
            <person name="Detter J.C."/>
            <person name="Han C."/>
            <person name="Tapia R."/>
            <person name="Land M."/>
            <person name="Hauser L."/>
            <person name="Chang Y.-J."/>
            <person name="Jeffries C."/>
            <person name="Kyrpides N."/>
            <person name="Ivanova N."/>
            <person name="Mikhailova N."/>
            <person name="Mouttaki H."/>
            <person name="Lin L."/>
            <person name="Zhou J."/>
            <person name="Hemme C.L."/>
            <person name="Woyke T."/>
        </authorList>
    </citation>
    <scope>NUCLEOTIDE SEQUENCE [LARGE SCALE GENOMIC DNA]</scope>
    <source>
        <strain evidence="1">WM1</strain>
    </source>
</reference>